<dbReference type="Gene3D" id="3.30.390.30">
    <property type="match status" value="1"/>
</dbReference>
<feature type="disulfide bond" description="Redox-active" evidence="6">
    <location>
        <begin position="78"/>
        <end position="83"/>
    </location>
</feature>
<evidence type="ECO:0000259" key="8">
    <source>
        <dbReference type="Pfam" id="PF07992"/>
    </source>
</evidence>
<keyword evidence="4" id="KW-0560">Oxidoreductase</keyword>
<dbReference type="PANTHER" id="PTHR43014:SF2">
    <property type="entry name" value="MERCURIC REDUCTASE"/>
    <property type="match status" value="1"/>
</dbReference>
<feature type="binding site" evidence="5">
    <location>
        <begin position="214"/>
        <end position="221"/>
    </location>
    <ligand>
        <name>NAD(+)</name>
        <dbReference type="ChEBI" id="CHEBI:57540"/>
    </ligand>
</feature>
<dbReference type="FunFam" id="3.50.50.60:FF:000379">
    <property type="entry name" value="Mercuric reductase"/>
    <property type="match status" value="1"/>
</dbReference>
<evidence type="ECO:0000313" key="9">
    <source>
        <dbReference type="EMBL" id="BAY87561.1"/>
    </source>
</evidence>
<evidence type="ECO:0000256" key="4">
    <source>
        <dbReference type="ARBA" id="ARBA00023002"/>
    </source>
</evidence>
<dbReference type="GO" id="GO:0003955">
    <property type="term" value="F:NAD(P)H dehydrogenase (quinone) activity"/>
    <property type="evidence" value="ECO:0007669"/>
    <property type="project" value="TreeGrafter"/>
</dbReference>
<dbReference type="InterPro" id="IPR036188">
    <property type="entry name" value="FAD/NAD-bd_sf"/>
</dbReference>
<gene>
    <name evidence="9" type="ORF">NIES267_70850</name>
</gene>
<dbReference type="Pfam" id="PF02852">
    <property type="entry name" value="Pyr_redox_dim"/>
    <property type="match status" value="1"/>
</dbReference>
<dbReference type="Proteomes" id="UP000218418">
    <property type="component" value="Chromosome"/>
</dbReference>
<dbReference type="InterPro" id="IPR023753">
    <property type="entry name" value="FAD/NAD-binding_dom"/>
</dbReference>
<keyword evidence="3 5" id="KW-0274">FAD</keyword>
<dbReference type="GO" id="GO:0050660">
    <property type="term" value="F:flavin adenine dinucleotide binding"/>
    <property type="evidence" value="ECO:0007669"/>
    <property type="project" value="TreeGrafter"/>
</dbReference>
<sequence>MSNSTSERVIIPPMDEHNQRLIANLHPDDWKNPEPADCYDLVVIGAGAGGLVTSAGAAGLNVGLKVALIEKHLMGGDCTNVGCVPSKSLIRSARVVGEMWNAKKYGVVAPQEVEVDFPAVMERMRKIRADISPIDSTDRFTNEFGMDVFLGTASFTSGDTIEVAGQKLKFKKAVIATGARATHPDIPGIEEAGYLTNETVFNLTQLPKRLAIIGGGPIGCELAQTFNRFGSEVTILHRGSHILNKEDRDAAEIVQKVFQQEKVGMILSSKIERVESTSEGKKVYYTSNGKQGSIVVDEILVGAGRTPNVKNLNLEKVGVEYDKSGVKVNDNLVTSNPRIFAVGDVCLSQKFTHMADASARIVIQNALFAPFGLGRKKLSDLVIPWVTFTDPEIAHVGMYESEAKEMGLEVNTIKIDYEDVDRAITDSETEGFVKIHLKQGTDQILGATIVSPHAGETISEVTTAIVNGIGMNKLSGVIHPYPTQAEGIKKAADAYKRTKLTDGTRKLLGFLNKFS</sequence>
<evidence type="ECO:0000256" key="3">
    <source>
        <dbReference type="ARBA" id="ARBA00022827"/>
    </source>
</evidence>
<comment type="cofactor">
    <cofactor evidence="5">
        <name>FAD</name>
        <dbReference type="ChEBI" id="CHEBI:57692"/>
    </cofactor>
    <text evidence="5">Binds 1 FAD per subunit.</text>
</comment>
<dbReference type="PANTHER" id="PTHR43014">
    <property type="entry name" value="MERCURIC REDUCTASE"/>
    <property type="match status" value="1"/>
</dbReference>
<keyword evidence="10" id="KW-1185">Reference proteome</keyword>
<feature type="binding site" evidence="5">
    <location>
        <position position="344"/>
    </location>
    <ligand>
        <name>FAD</name>
        <dbReference type="ChEBI" id="CHEBI:57692"/>
    </ligand>
</feature>
<evidence type="ECO:0000313" key="10">
    <source>
        <dbReference type="Proteomes" id="UP000218418"/>
    </source>
</evidence>
<evidence type="ECO:0000256" key="6">
    <source>
        <dbReference type="PIRSR" id="PIRSR000350-4"/>
    </source>
</evidence>
<dbReference type="Pfam" id="PF07992">
    <property type="entry name" value="Pyr_redox_2"/>
    <property type="match status" value="1"/>
</dbReference>
<dbReference type="EMBL" id="AP018227">
    <property type="protein sequence ID" value="BAY87561.1"/>
    <property type="molecule type" value="Genomic_DNA"/>
</dbReference>
<reference evidence="9 10" key="1">
    <citation type="submission" date="2017-06" db="EMBL/GenBank/DDBJ databases">
        <title>Genome sequencing of cyanobaciteial culture collection at National Institute for Environmental Studies (NIES).</title>
        <authorList>
            <person name="Hirose Y."/>
            <person name="Shimura Y."/>
            <person name="Fujisawa T."/>
            <person name="Nakamura Y."/>
            <person name="Kawachi M."/>
        </authorList>
    </citation>
    <scope>NUCLEOTIDE SEQUENCE [LARGE SCALE GENOMIC DNA]</scope>
    <source>
        <strain evidence="9 10">NIES-267</strain>
    </source>
</reference>
<protein>
    <submittedName>
        <fullName evidence="9">Pyridine nucleotide-disulfide oxidoreductase dimerization region</fullName>
    </submittedName>
</protein>
<dbReference type="OrthoDB" id="9800167at2"/>
<evidence type="ECO:0000256" key="2">
    <source>
        <dbReference type="ARBA" id="ARBA00022630"/>
    </source>
</evidence>
<dbReference type="InterPro" id="IPR004099">
    <property type="entry name" value="Pyr_nucl-diS_OxRdtase_dimer"/>
</dbReference>
<organism evidence="9 10">
    <name type="scientific">Calothrix parasitica NIES-267</name>
    <dbReference type="NCBI Taxonomy" id="1973488"/>
    <lineage>
        <taxon>Bacteria</taxon>
        <taxon>Bacillati</taxon>
        <taxon>Cyanobacteriota</taxon>
        <taxon>Cyanophyceae</taxon>
        <taxon>Nostocales</taxon>
        <taxon>Calotrichaceae</taxon>
        <taxon>Calothrix</taxon>
    </lineage>
</organism>
<accession>A0A1Z4M2C9</accession>
<evidence type="ECO:0000256" key="5">
    <source>
        <dbReference type="PIRSR" id="PIRSR000350-3"/>
    </source>
</evidence>
<dbReference type="NCBIfam" id="NF004991">
    <property type="entry name" value="PRK06370.1-3"/>
    <property type="match status" value="1"/>
</dbReference>
<feature type="domain" description="Pyridine nucleotide-disulphide oxidoreductase dimerisation" evidence="7">
    <location>
        <begin position="383"/>
        <end position="492"/>
    </location>
</feature>
<dbReference type="InterPro" id="IPR001100">
    <property type="entry name" value="Pyr_nuc-diS_OxRdtase"/>
</dbReference>
<comment type="similarity">
    <text evidence="1">Belongs to the class-I pyridine nucleotide-disulfide oxidoreductase family.</text>
</comment>
<feature type="binding site" evidence="5">
    <location>
        <position position="87"/>
    </location>
    <ligand>
        <name>FAD</name>
        <dbReference type="ChEBI" id="CHEBI:57692"/>
    </ligand>
</feature>
<dbReference type="AlphaFoldDB" id="A0A1Z4M2C9"/>
<dbReference type="SUPFAM" id="SSF51905">
    <property type="entry name" value="FAD/NAD(P)-binding domain"/>
    <property type="match status" value="1"/>
</dbReference>
<name>A0A1Z4M2C9_9CYAN</name>
<dbReference type="PIRSF" id="PIRSF000350">
    <property type="entry name" value="Mercury_reductase_MerA"/>
    <property type="match status" value="1"/>
</dbReference>
<feature type="domain" description="FAD/NAD(P)-binding" evidence="8">
    <location>
        <begin position="39"/>
        <end position="355"/>
    </location>
</feature>
<proteinExistence type="inferred from homology"/>
<dbReference type="PRINTS" id="PR00411">
    <property type="entry name" value="PNDRDTASEI"/>
</dbReference>
<dbReference type="SUPFAM" id="SSF55424">
    <property type="entry name" value="FAD/NAD-linked reductases, dimerisation (C-terminal) domain"/>
    <property type="match status" value="1"/>
</dbReference>
<dbReference type="FunFam" id="3.30.390.30:FF:000001">
    <property type="entry name" value="Dihydrolipoyl dehydrogenase"/>
    <property type="match status" value="1"/>
</dbReference>
<keyword evidence="5" id="KW-0547">Nucleotide-binding</keyword>
<dbReference type="PRINTS" id="PR00368">
    <property type="entry name" value="FADPNR"/>
</dbReference>
<dbReference type="InterPro" id="IPR016156">
    <property type="entry name" value="FAD/NAD-linked_Rdtase_dimer_sf"/>
</dbReference>
<keyword evidence="2" id="KW-0285">Flavoprotein</keyword>
<evidence type="ECO:0000256" key="1">
    <source>
        <dbReference type="ARBA" id="ARBA00007532"/>
    </source>
</evidence>
<dbReference type="Gene3D" id="3.50.50.60">
    <property type="entry name" value="FAD/NAD(P)-binding domain"/>
    <property type="match status" value="2"/>
</dbReference>
<keyword evidence="5" id="KW-0520">NAD</keyword>
<evidence type="ECO:0000259" key="7">
    <source>
        <dbReference type="Pfam" id="PF02852"/>
    </source>
</evidence>
<feature type="binding site" evidence="5">
    <location>
        <position position="304"/>
    </location>
    <ligand>
        <name>NAD(+)</name>
        <dbReference type="ChEBI" id="CHEBI:57540"/>
    </ligand>
</feature>